<sequence>MRALSTSLGRNLGLGPGSFPVRASTWAEFEKSGGAGACPLAGVCTPPRVSVLLSSGLAPAPLPVIFRAAPSPPPDPVGGETAAQIRHPGSSGNAREAMAARPPLRRIQREGSRRWTGVPSTAVAVRRHSLLPR</sequence>
<gene>
    <name evidence="2" type="primary">OSJNBb0014M19.13</name>
</gene>
<dbReference type="EMBL" id="AP005732">
    <property type="protein sequence ID" value="BAD36312.1"/>
    <property type="molecule type" value="Genomic_DNA"/>
</dbReference>
<protein>
    <submittedName>
        <fullName evidence="2">Uncharacterized protein</fullName>
    </submittedName>
</protein>
<reference evidence="3" key="1">
    <citation type="journal article" date="2005" name="Nature">
        <title>The map-based sequence of the rice genome.</title>
        <authorList>
            <consortium name="International rice genome sequencing project (IRGSP)"/>
            <person name="Matsumoto T."/>
            <person name="Wu J."/>
            <person name="Kanamori H."/>
            <person name="Katayose Y."/>
            <person name="Fujisawa M."/>
            <person name="Namiki N."/>
            <person name="Mizuno H."/>
            <person name="Yamamoto K."/>
            <person name="Antonio B.A."/>
            <person name="Baba T."/>
            <person name="Sakata K."/>
            <person name="Nagamura Y."/>
            <person name="Aoki H."/>
            <person name="Arikawa K."/>
            <person name="Arita K."/>
            <person name="Bito T."/>
            <person name="Chiden Y."/>
            <person name="Fujitsuka N."/>
            <person name="Fukunaka R."/>
            <person name="Hamada M."/>
            <person name="Harada C."/>
            <person name="Hayashi A."/>
            <person name="Hijishita S."/>
            <person name="Honda M."/>
            <person name="Hosokawa S."/>
            <person name="Ichikawa Y."/>
            <person name="Idonuma A."/>
            <person name="Iijima M."/>
            <person name="Ikeda M."/>
            <person name="Ikeno M."/>
            <person name="Ito K."/>
            <person name="Ito S."/>
            <person name="Ito T."/>
            <person name="Ito Y."/>
            <person name="Ito Y."/>
            <person name="Iwabuchi A."/>
            <person name="Kamiya K."/>
            <person name="Karasawa W."/>
            <person name="Kurita K."/>
            <person name="Katagiri S."/>
            <person name="Kikuta A."/>
            <person name="Kobayashi H."/>
            <person name="Kobayashi N."/>
            <person name="Machita K."/>
            <person name="Maehara T."/>
            <person name="Masukawa M."/>
            <person name="Mizubayashi T."/>
            <person name="Mukai Y."/>
            <person name="Nagasaki H."/>
            <person name="Nagata Y."/>
            <person name="Naito S."/>
            <person name="Nakashima M."/>
            <person name="Nakama Y."/>
            <person name="Nakamichi Y."/>
            <person name="Nakamura M."/>
            <person name="Meguro A."/>
            <person name="Negishi M."/>
            <person name="Ohta I."/>
            <person name="Ohta T."/>
            <person name="Okamoto M."/>
            <person name="Ono N."/>
            <person name="Saji S."/>
            <person name="Sakaguchi M."/>
            <person name="Sakai K."/>
            <person name="Shibata M."/>
            <person name="Shimokawa T."/>
            <person name="Song J."/>
            <person name="Takazaki Y."/>
            <person name="Terasawa K."/>
            <person name="Tsugane M."/>
            <person name="Tsuji K."/>
            <person name="Ueda S."/>
            <person name="Waki K."/>
            <person name="Yamagata H."/>
            <person name="Yamamoto M."/>
            <person name="Yamamoto S."/>
            <person name="Yamane H."/>
            <person name="Yoshiki S."/>
            <person name="Yoshihara R."/>
            <person name="Yukawa K."/>
            <person name="Zhong H."/>
            <person name="Yano M."/>
            <person name="Yuan Q."/>
            <person name="Ouyang S."/>
            <person name="Liu J."/>
            <person name="Jones K.M."/>
            <person name="Gansberger K."/>
            <person name="Moffat K."/>
            <person name="Hill J."/>
            <person name="Bera J."/>
            <person name="Fadrosh D."/>
            <person name="Jin S."/>
            <person name="Johri S."/>
            <person name="Kim M."/>
            <person name="Overton L."/>
            <person name="Reardon M."/>
            <person name="Tsitrin T."/>
            <person name="Vuong H."/>
            <person name="Weaver B."/>
            <person name="Ciecko A."/>
            <person name="Tallon L."/>
            <person name="Jackson J."/>
            <person name="Pai G."/>
            <person name="Aken S.V."/>
            <person name="Utterback T."/>
            <person name="Reidmuller S."/>
            <person name="Feldblyum T."/>
            <person name="Hsiao J."/>
            <person name="Zismann V."/>
            <person name="Iobst S."/>
            <person name="de Vazeille A.R."/>
            <person name="Buell C.R."/>
            <person name="Ying K."/>
            <person name="Li Y."/>
            <person name="Lu T."/>
            <person name="Huang Y."/>
            <person name="Zhao Q."/>
            <person name="Feng Q."/>
            <person name="Zhang L."/>
            <person name="Zhu J."/>
            <person name="Weng Q."/>
            <person name="Mu J."/>
            <person name="Lu Y."/>
            <person name="Fan D."/>
            <person name="Liu Y."/>
            <person name="Guan J."/>
            <person name="Zhang Y."/>
            <person name="Yu S."/>
            <person name="Liu X."/>
            <person name="Zhang Y."/>
            <person name="Hong G."/>
            <person name="Han B."/>
            <person name="Choisne N."/>
            <person name="Demange N."/>
            <person name="Orjeda G."/>
            <person name="Samain S."/>
            <person name="Cattolico L."/>
            <person name="Pelletier E."/>
            <person name="Couloux A."/>
            <person name="Segurens B."/>
            <person name="Wincker P."/>
            <person name="D'Hont A."/>
            <person name="Scarpelli C."/>
            <person name="Weissenbach J."/>
            <person name="Salanoubat M."/>
            <person name="Quetier F."/>
            <person name="Yu Y."/>
            <person name="Kim H.R."/>
            <person name="Rambo T."/>
            <person name="Currie J."/>
            <person name="Collura K."/>
            <person name="Luo M."/>
            <person name="Yang T."/>
            <person name="Ammiraju J.S.S."/>
            <person name="Engler F."/>
            <person name="Soderlund C."/>
            <person name="Wing R.A."/>
            <person name="Palmer L.E."/>
            <person name="de la Bastide M."/>
            <person name="Spiegel L."/>
            <person name="Nascimento L."/>
            <person name="Zutavern T."/>
            <person name="O'Shaughnessy A."/>
            <person name="Dike S."/>
            <person name="Dedhia N."/>
            <person name="Preston R."/>
            <person name="Balija V."/>
            <person name="McCombie W.R."/>
            <person name="Chow T."/>
            <person name="Chen H."/>
            <person name="Chung M."/>
            <person name="Chen C."/>
            <person name="Shaw J."/>
            <person name="Wu H."/>
            <person name="Hsiao K."/>
            <person name="Chao Y."/>
            <person name="Chu M."/>
            <person name="Cheng C."/>
            <person name="Hour A."/>
            <person name="Lee P."/>
            <person name="Lin S."/>
            <person name="Lin Y."/>
            <person name="Liou J."/>
            <person name="Liu S."/>
            <person name="Hsing Y."/>
            <person name="Raghuvanshi S."/>
            <person name="Mohanty A."/>
            <person name="Bharti A.K."/>
            <person name="Gaur A."/>
            <person name="Gupta V."/>
            <person name="Kumar D."/>
            <person name="Ravi V."/>
            <person name="Vij S."/>
            <person name="Kapur A."/>
            <person name="Khurana P."/>
            <person name="Khurana P."/>
            <person name="Khurana J.P."/>
            <person name="Tyagi A.K."/>
            <person name="Gaikwad K."/>
            <person name="Singh A."/>
            <person name="Dalal V."/>
            <person name="Srivastava S."/>
            <person name="Dixit A."/>
            <person name="Pal A.K."/>
            <person name="Ghazi I.A."/>
            <person name="Yadav M."/>
            <person name="Pandit A."/>
            <person name="Bhargava A."/>
            <person name="Sureshbabu K."/>
            <person name="Batra K."/>
            <person name="Sharma T.R."/>
            <person name="Mohapatra T."/>
            <person name="Singh N.K."/>
            <person name="Messing J."/>
            <person name="Nelson A.B."/>
            <person name="Fuks G."/>
            <person name="Kavchok S."/>
            <person name="Keizer G."/>
            <person name="Linton E."/>
            <person name="Llaca V."/>
            <person name="Song R."/>
            <person name="Tanyolac B."/>
            <person name="Young S."/>
            <person name="Ho-Il K."/>
            <person name="Hahn J.H."/>
            <person name="Sangsakoo G."/>
            <person name="Vanavichit A."/>
            <person name="de Mattos Luiz.A.T."/>
            <person name="Zimmer P.D."/>
            <person name="Malone G."/>
            <person name="Dellagostin O."/>
            <person name="de Oliveira A.C."/>
            <person name="Bevan M."/>
            <person name="Bancroft I."/>
            <person name="Minx P."/>
            <person name="Cordum H."/>
            <person name="Wilson R."/>
            <person name="Cheng Z."/>
            <person name="Jin W."/>
            <person name="Jiang J."/>
            <person name="Leong S.A."/>
            <person name="Iwama H."/>
            <person name="Gojobori T."/>
            <person name="Itoh T."/>
            <person name="Niimura Y."/>
            <person name="Fujii Y."/>
            <person name="Habara T."/>
            <person name="Sakai H."/>
            <person name="Sato Y."/>
            <person name="Wilson G."/>
            <person name="Kumar K."/>
            <person name="McCouch S."/>
            <person name="Juretic N."/>
            <person name="Hoen D."/>
            <person name="Wright S."/>
            <person name="Bruskiewich R."/>
            <person name="Bureau T."/>
            <person name="Miyao A."/>
            <person name="Hirochika H."/>
            <person name="Nishikawa T."/>
            <person name="Kadowaki K."/>
            <person name="Sugiura M."/>
            <person name="Burr B."/>
            <person name="Sasaki T."/>
        </authorList>
    </citation>
    <scope>NUCLEOTIDE SEQUENCE [LARGE SCALE GENOMIC DNA]</scope>
    <source>
        <strain evidence="3">cv. Nipponbare</strain>
    </source>
</reference>
<evidence type="ECO:0000256" key="1">
    <source>
        <dbReference type="SAM" id="MobiDB-lite"/>
    </source>
</evidence>
<organism evidence="2 3">
    <name type="scientific">Oryza sativa subsp. japonica</name>
    <name type="common">Rice</name>
    <dbReference type="NCBI Taxonomy" id="39947"/>
    <lineage>
        <taxon>Eukaryota</taxon>
        <taxon>Viridiplantae</taxon>
        <taxon>Streptophyta</taxon>
        <taxon>Embryophyta</taxon>
        <taxon>Tracheophyta</taxon>
        <taxon>Spermatophyta</taxon>
        <taxon>Magnoliopsida</taxon>
        <taxon>Liliopsida</taxon>
        <taxon>Poales</taxon>
        <taxon>Poaceae</taxon>
        <taxon>BOP clade</taxon>
        <taxon>Oryzoideae</taxon>
        <taxon>Oryzeae</taxon>
        <taxon>Oryzinae</taxon>
        <taxon>Oryza</taxon>
        <taxon>Oryza sativa</taxon>
    </lineage>
</organism>
<proteinExistence type="predicted"/>
<dbReference type="Proteomes" id="UP000000763">
    <property type="component" value="Chromosome 9"/>
</dbReference>
<evidence type="ECO:0000313" key="3">
    <source>
        <dbReference type="Proteomes" id="UP000000763"/>
    </source>
</evidence>
<name>Q69MW3_ORYSJ</name>
<evidence type="ECO:0000313" key="2">
    <source>
        <dbReference type="EMBL" id="BAD36312.1"/>
    </source>
</evidence>
<reference evidence="3" key="2">
    <citation type="journal article" date="2008" name="Nucleic Acids Res.">
        <title>The rice annotation project database (RAP-DB): 2008 update.</title>
        <authorList>
            <consortium name="The rice annotation project (RAP)"/>
        </authorList>
    </citation>
    <scope>GENOME REANNOTATION</scope>
    <source>
        <strain evidence="3">cv. Nipponbare</strain>
    </source>
</reference>
<feature type="region of interest" description="Disordered" evidence="1">
    <location>
        <begin position="69"/>
        <end position="121"/>
    </location>
</feature>
<accession>Q69MW3</accession>
<dbReference type="AlphaFoldDB" id="Q69MW3"/>